<evidence type="ECO:0000256" key="1">
    <source>
        <dbReference type="SAM" id="MobiDB-lite"/>
    </source>
</evidence>
<dbReference type="AlphaFoldDB" id="E2AIJ3"/>
<sequence>MSLQQVSLSFLRDLYVLVTSDFRGTRLHPLLVFAKVTRLRQISSWMNIRTAVAILCDFVNGFRLGFIATSSRMNNSAAKSNKNKRPVRKFKPSKDSVETSEVPTQTKARHSPAMRRRSNERMDSHRAKLSEQHDAKEKRCIYEELMFGYRSEVEVIRSLQIVSVPSSAIIPVTFRSVGFMCQFLYCKFAVLRINMPRCSIYNLFRVTLLQLEARVSAAMIEQCCRDIGSEDVFRVLKITLEQIL</sequence>
<reference evidence="2 3" key="1">
    <citation type="journal article" date="2010" name="Science">
        <title>Genomic comparison of the ants Camponotus floridanus and Harpegnathos saltator.</title>
        <authorList>
            <person name="Bonasio R."/>
            <person name="Zhang G."/>
            <person name="Ye C."/>
            <person name="Mutti N.S."/>
            <person name="Fang X."/>
            <person name="Qin N."/>
            <person name="Donahue G."/>
            <person name="Yang P."/>
            <person name="Li Q."/>
            <person name="Li C."/>
            <person name="Zhang P."/>
            <person name="Huang Z."/>
            <person name="Berger S.L."/>
            <person name="Reinberg D."/>
            <person name="Wang J."/>
            <person name="Liebig J."/>
        </authorList>
    </citation>
    <scope>NUCLEOTIDE SEQUENCE [LARGE SCALE GENOMIC DNA]</scope>
    <source>
        <strain evidence="3">C129</strain>
    </source>
</reference>
<dbReference type="EMBL" id="GL439817">
    <property type="protein sequence ID" value="EFN66735.1"/>
    <property type="molecule type" value="Genomic_DNA"/>
</dbReference>
<gene>
    <name evidence="2" type="ORF">EAG_02460</name>
</gene>
<evidence type="ECO:0000313" key="2">
    <source>
        <dbReference type="EMBL" id="EFN66735.1"/>
    </source>
</evidence>
<feature type="compositionally biased region" description="Basic residues" evidence="1">
    <location>
        <begin position="81"/>
        <end position="91"/>
    </location>
</feature>
<dbReference type="Proteomes" id="UP000000311">
    <property type="component" value="Unassembled WGS sequence"/>
</dbReference>
<evidence type="ECO:0000313" key="3">
    <source>
        <dbReference type="Proteomes" id="UP000000311"/>
    </source>
</evidence>
<protein>
    <submittedName>
        <fullName evidence="2">Uncharacterized protein</fullName>
    </submittedName>
</protein>
<name>E2AIJ3_CAMFO</name>
<accession>E2AIJ3</accession>
<organism evidence="3">
    <name type="scientific">Camponotus floridanus</name>
    <name type="common">Florida carpenter ant</name>
    <dbReference type="NCBI Taxonomy" id="104421"/>
    <lineage>
        <taxon>Eukaryota</taxon>
        <taxon>Metazoa</taxon>
        <taxon>Ecdysozoa</taxon>
        <taxon>Arthropoda</taxon>
        <taxon>Hexapoda</taxon>
        <taxon>Insecta</taxon>
        <taxon>Pterygota</taxon>
        <taxon>Neoptera</taxon>
        <taxon>Endopterygota</taxon>
        <taxon>Hymenoptera</taxon>
        <taxon>Apocrita</taxon>
        <taxon>Aculeata</taxon>
        <taxon>Formicoidea</taxon>
        <taxon>Formicidae</taxon>
        <taxon>Formicinae</taxon>
        <taxon>Camponotus</taxon>
    </lineage>
</organism>
<feature type="region of interest" description="Disordered" evidence="1">
    <location>
        <begin position="75"/>
        <end position="129"/>
    </location>
</feature>
<dbReference type="InParanoid" id="E2AIJ3"/>
<proteinExistence type="predicted"/>
<feature type="compositionally biased region" description="Basic and acidic residues" evidence="1">
    <location>
        <begin position="117"/>
        <end position="129"/>
    </location>
</feature>
<feature type="compositionally biased region" description="Basic residues" evidence="1">
    <location>
        <begin position="107"/>
        <end position="116"/>
    </location>
</feature>
<keyword evidence="3" id="KW-1185">Reference proteome</keyword>